<evidence type="ECO:0000256" key="2">
    <source>
        <dbReference type="ARBA" id="ARBA00022448"/>
    </source>
</evidence>
<dbReference type="Proteomes" id="UP000573327">
    <property type="component" value="Unassembled WGS sequence"/>
</dbReference>
<dbReference type="SUPFAM" id="SSF52540">
    <property type="entry name" value="P-loop containing nucleoside triphosphate hydrolases"/>
    <property type="match status" value="1"/>
</dbReference>
<keyword evidence="7" id="KW-1185">Reference proteome</keyword>
<evidence type="ECO:0000256" key="1">
    <source>
        <dbReference type="ARBA" id="ARBA00004202"/>
    </source>
</evidence>
<keyword evidence="2" id="KW-0813">Transport</keyword>
<dbReference type="InterPro" id="IPR050763">
    <property type="entry name" value="ABC_transporter_ATP-binding"/>
</dbReference>
<name>A0A7W7WM36_9ACTN</name>
<dbReference type="PANTHER" id="PTHR42711:SF19">
    <property type="entry name" value="DOXORUBICIN RESISTANCE ATP-BINDING PROTEIN DRRA"/>
    <property type="match status" value="1"/>
</dbReference>
<evidence type="ECO:0000313" key="6">
    <source>
        <dbReference type="EMBL" id="MBB4951705.1"/>
    </source>
</evidence>
<dbReference type="GO" id="GO:0005886">
    <property type="term" value="C:plasma membrane"/>
    <property type="evidence" value="ECO:0007669"/>
    <property type="project" value="UniProtKB-SubCell"/>
</dbReference>
<keyword evidence="4" id="KW-0067">ATP-binding</keyword>
<dbReference type="InterPro" id="IPR027417">
    <property type="entry name" value="P-loop_NTPase"/>
</dbReference>
<protein>
    <submittedName>
        <fullName evidence="6">ABC-type multidrug transport system ATPase subunit</fullName>
    </submittedName>
</protein>
<dbReference type="AlphaFoldDB" id="A0A7W7WM36"/>
<keyword evidence="5" id="KW-0046">Antibiotic resistance</keyword>
<comment type="subcellular location">
    <subcellularLocation>
        <location evidence="1">Cell membrane</location>
        <topology evidence="1">Peripheral membrane protein</topology>
    </subcellularLocation>
</comment>
<proteinExistence type="predicted"/>
<evidence type="ECO:0000313" key="7">
    <source>
        <dbReference type="Proteomes" id="UP000573327"/>
    </source>
</evidence>
<dbReference type="GO" id="GO:0046677">
    <property type="term" value="P:response to antibiotic"/>
    <property type="evidence" value="ECO:0007669"/>
    <property type="project" value="UniProtKB-KW"/>
</dbReference>
<dbReference type="GO" id="GO:0005524">
    <property type="term" value="F:ATP binding"/>
    <property type="evidence" value="ECO:0007669"/>
    <property type="project" value="UniProtKB-KW"/>
</dbReference>
<keyword evidence="3" id="KW-0547">Nucleotide-binding</keyword>
<evidence type="ECO:0000256" key="5">
    <source>
        <dbReference type="ARBA" id="ARBA00023251"/>
    </source>
</evidence>
<evidence type="ECO:0000256" key="4">
    <source>
        <dbReference type="ARBA" id="ARBA00022840"/>
    </source>
</evidence>
<dbReference type="EMBL" id="JACHJR010000001">
    <property type="protein sequence ID" value="MBB4951705.1"/>
    <property type="molecule type" value="Genomic_DNA"/>
</dbReference>
<accession>A0A7W7WM36</accession>
<gene>
    <name evidence="6" type="ORF">F4556_007240</name>
</gene>
<dbReference type="Gene3D" id="3.40.50.300">
    <property type="entry name" value="P-loop containing nucleotide triphosphate hydrolases"/>
    <property type="match status" value="1"/>
</dbReference>
<organism evidence="6 7">
    <name type="scientific">Kitasatospora gansuensis</name>
    <dbReference type="NCBI Taxonomy" id="258050"/>
    <lineage>
        <taxon>Bacteria</taxon>
        <taxon>Bacillati</taxon>
        <taxon>Actinomycetota</taxon>
        <taxon>Actinomycetes</taxon>
        <taxon>Kitasatosporales</taxon>
        <taxon>Streptomycetaceae</taxon>
        <taxon>Kitasatospora</taxon>
    </lineage>
</organism>
<reference evidence="6 7" key="1">
    <citation type="submission" date="2020-08" db="EMBL/GenBank/DDBJ databases">
        <title>Sequencing the genomes of 1000 actinobacteria strains.</title>
        <authorList>
            <person name="Klenk H.-P."/>
        </authorList>
    </citation>
    <scope>NUCLEOTIDE SEQUENCE [LARGE SCALE GENOMIC DNA]</scope>
    <source>
        <strain evidence="6 7">DSM 44786</strain>
    </source>
</reference>
<evidence type="ECO:0000256" key="3">
    <source>
        <dbReference type="ARBA" id="ARBA00022741"/>
    </source>
</evidence>
<comment type="caution">
    <text evidence="6">The sequence shown here is derived from an EMBL/GenBank/DDBJ whole genome shotgun (WGS) entry which is preliminary data.</text>
</comment>
<sequence>MLFLDEPTTGLDPQSRTVLWELIRELVRDGTTVLLTTQYLEEADRLATRVVVVNEGRIIADDTPAVLKTRLGNTVIELGMGDEARAVRAATVLGGQLAEPPEREGALLRLASRDGSRLLLDVLHSLDTSGLVPSTVTVRESSLDDVFLALTGHRTRTGSDGPASSGGTS</sequence>
<dbReference type="PANTHER" id="PTHR42711">
    <property type="entry name" value="ABC TRANSPORTER ATP-BINDING PROTEIN"/>
    <property type="match status" value="1"/>
</dbReference>